<dbReference type="AlphaFoldDB" id="A0A1N6XB76"/>
<organism evidence="2 3">
    <name type="scientific">Paracoccus thiocyanatus</name>
    <dbReference type="NCBI Taxonomy" id="34006"/>
    <lineage>
        <taxon>Bacteria</taxon>
        <taxon>Pseudomonadati</taxon>
        <taxon>Pseudomonadota</taxon>
        <taxon>Alphaproteobacteria</taxon>
        <taxon>Rhodobacterales</taxon>
        <taxon>Paracoccaceae</taxon>
        <taxon>Paracoccus</taxon>
    </lineage>
</organism>
<feature type="compositionally biased region" description="Low complexity" evidence="1">
    <location>
        <begin position="65"/>
        <end position="81"/>
    </location>
</feature>
<feature type="compositionally biased region" description="Basic residues" evidence="1">
    <location>
        <begin position="182"/>
        <end position="193"/>
    </location>
</feature>
<feature type="region of interest" description="Disordered" evidence="1">
    <location>
        <begin position="46"/>
        <end position="194"/>
    </location>
</feature>
<reference evidence="2 3" key="1">
    <citation type="submission" date="2017-01" db="EMBL/GenBank/DDBJ databases">
        <authorList>
            <person name="Varghese N."/>
            <person name="Submissions S."/>
        </authorList>
    </citation>
    <scope>NUCLEOTIDE SEQUENCE [LARGE SCALE GENOMIC DNA]</scope>
    <source>
        <strain evidence="2 3">ATCC 700171</strain>
    </source>
</reference>
<sequence length="208" mass="22318">MSTILKSTLSSATRLPGRSGGESPSRPGRGGQIRWWHLLRLHGAEATQYPRQAYPRRPRDRAAQSRRSSAASSATSPSASAQDLNDEGLPSPAGHRARAASARQRAVNNDIYGPYRLEPHAPGRGSPHRQAGLAHAPGIGMDDHRGARVPHRQANPLGYGETGRWRSPRNTSTSPGDAQAHRNNRLNAAHRPKSLPSGLVFCGCCGDP</sequence>
<gene>
    <name evidence="2" type="ORF">SAMN05421641_12039</name>
</gene>
<evidence type="ECO:0000256" key="1">
    <source>
        <dbReference type="SAM" id="MobiDB-lite"/>
    </source>
</evidence>
<evidence type="ECO:0000313" key="2">
    <source>
        <dbReference type="EMBL" id="SIQ99614.1"/>
    </source>
</evidence>
<dbReference type="Proteomes" id="UP000323956">
    <property type="component" value="Unassembled WGS sequence"/>
</dbReference>
<name>A0A1N6XB76_9RHOB</name>
<accession>A0A1N6XB76</accession>
<feature type="compositionally biased region" description="Polar residues" evidence="1">
    <location>
        <begin position="1"/>
        <end position="13"/>
    </location>
</feature>
<evidence type="ECO:0000313" key="3">
    <source>
        <dbReference type="Proteomes" id="UP000323956"/>
    </source>
</evidence>
<feature type="region of interest" description="Disordered" evidence="1">
    <location>
        <begin position="1"/>
        <end position="31"/>
    </location>
</feature>
<proteinExistence type="predicted"/>
<dbReference type="EMBL" id="FTMK01000020">
    <property type="protein sequence ID" value="SIQ99614.1"/>
    <property type="molecule type" value="Genomic_DNA"/>
</dbReference>
<protein>
    <submittedName>
        <fullName evidence="2">Uncharacterized protein</fullName>
    </submittedName>
</protein>